<evidence type="ECO:0000259" key="4">
    <source>
        <dbReference type="Pfam" id="PF07699"/>
    </source>
</evidence>
<feature type="compositionally biased region" description="Low complexity" evidence="1">
    <location>
        <begin position="1431"/>
        <end position="1441"/>
    </location>
</feature>
<feature type="domain" description="Tyrosine-protein kinase ephrin type A/B receptor-like" evidence="4">
    <location>
        <begin position="949"/>
        <end position="992"/>
    </location>
</feature>
<sequence length="1674" mass="176755">MADRRRQRSLRCMALVRLSLCVAALVLAHGSLSGASDDDALVIDSTSDLHKLLQCSRNRPIGFFNEYYRVCSLAPPADGNGSSIRRVVVRDVVMDLVHFSHSLQFHVELEIVLPNASDTRIVLQNSTILASAVRLVAHNVSIDARSSVNVSVAGFEFGPGFNSWSAMGGSYAGVGGIAVADDLKGKCDDAQQLDFFKNLGDIAGGLGNFRGYGSGGGSEDAHRGGGRIEIEAPGSFEIEGSLLANGGDAAAPGGDSSDSAGAGNGTIQSNGGRPSVYDSKDQSGGGGGGGGGRVVLTYDSLVDVKWTHVQAFGGGLTGKASTGIQWCQLGGDGTVFRVQRSRHVATQSNASVEPGEDDDDDAPGRLVGTLAIAGQRGEDATKPEQMYTCTTIFQWTPRSEPFVPKYTAHVIVTGGAALCTAALVLESHISPPPKAKDTRFDVLVESNFVALANAKLTVRSLHVKSPPSLALSDRRRDADRGFSMDKFSAIQFRDEIEINVQGEIHVLGFLQPDGEEARRARVLSAGDAKIPSVSISTALTVEFTPNPAQIGALAIDIHANGDATVDLPFETSQLSLAVSADNLIVSRVAGGGMRECASIKTHADAGNCATLWGATTSSSPYLLSFFGKSTFVAGNITGGSILSCTNGAMRVEGWLVSDGLGCGPNQGPGKSAVVTSASGGAGHGGRGGNVEPGNVGGGKAFDISPSDDGASTSWPIWPGSGAASDELDAGTVVPGHGGGLIYVNAKQLAFSRPNASRLSSRGSPGTMRGGGGAGGAIALFVGELSGPGVIDVSGGDSTASTKASEEEVNDKPASGGGGGGGIIRVVFQASGNGDAFLKDGGHLYAAGGKSPDGGEAGGDGVMVASNCSAGRGGVLCKPCDAGSFSPPSDGQCRPCAPGSFSDHSGSPACALCLPGTFASKFGQAHCAPCEAGTFSRAAGAKTCSPCPPGSFSSVGGSALCTLCPIGTYTDATAGHSNCTLCGIGETTHAAGSLRCIGCTNKPEHASFNVRGNCTYACEKGRNGLDCLTPFERLVQPIGGPMGFVLLVFAFTSTIFGSWGFLTYRNTQRSKHRYAEYKAQTLRDELSLANLTQKLTPRLTDQDLAGHVARLYFEGENHLESSWVLDPYTIPKALRDLVRDDSYAALATACNDLLVWPVGDWEFWAHRALLLSIPPAATVFLRRRQLRRVERLAKFIEQYSGSFIRDIGFRVHGGVQLKVGFSPDFSLAYIDVTTGSTATQPNASSPSQKLSVTSERITIVVAGSGSFFRPFYIDTNDVMVRSVPTRLGMLQHAFWIDFVADVNQRLRLIPQMTSDRRVQRAAEILEDVAAFVGTFNQQHRRDALVVSLGVLDGVEFRALSPHVESVATWLDQWVHLGTMRCHTIKLAFRVSRRGSSSAQRLDDDSSSGISQDPRPIEFRHSRIRMEALFARSPKSGSSSSSVDSDDTMEPLLDGSSARSRQLAGRRASHSGAQLLCSSQSKVYERLATLFAPVAPVFRLHSARAVTATGWSLLVLPVSMMLLIMCDIAIVFFVMMEFYCVQVDDPTPHDSGCSRVAFIVVQSILPLALVGVPTLGLIFLSRKSIFYGKLFATWTIGSLVNLFVGMVCAVAYIHFVRESVLLLLLVGLFIKLLEKEVALRCVAQYTTERPLRGWRGLHTTKDWYDAAYTPLVHQER</sequence>
<name>A0AAD5LAT7_PYTIN</name>
<dbReference type="PANTHER" id="PTHR31513:SF2">
    <property type="entry name" value="MRAZ"/>
    <property type="match status" value="1"/>
</dbReference>
<feature type="transmembrane region" description="Helical" evidence="2">
    <location>
        <begin position="1589"/>
        <end position="1611"/>
    </location>
</feature>
<protein>
    <recommendedName>
        <fullName evidence="4">Tyrosine-protein kinase ephrin type A/B receptor-like domain-containing protein</fullName>
    </recommendedName>
</protein>
<feature type="signal peptide" evidence="3">
    <location>
        <begin position="1"/>
        <end position="28"/>
    </location>
</feature>
<dbReference type="InterPro" id="IPR011641">
    <property type="entry name" value="Tyr-kin_ephrin_A/B_rcpt-like"/>
</dbReference>
<keyword evidence="3" id="KW-0732">Signal</keyword>
<feature type="compositionally biased region" description="Low complexity" evidence="1">
    <location>
        <begin position="247"/>
        <end position="261"/>
    </location>
</feature>
<dbReference type="CDD" id="cd00185">
    <property type="entry name" value="TNFRSF"/>
    <property type="match status" value="2"/>
</dbReference>
<keyword evidence="2" id="KW-0812">Transmembrane</keyword>
<dbReference type="Pfam" id="PF07699">
    <property type="entry name" value="Ephrin_rec_like"/>
    <property type="match status" value="1"/>
</dbReference>
<comment type="caution">
    <text evidence="5">The sequence shown here is derived from an EMBL/GenBank/DDBJ whole genome shotgun (WGS) entry which is preliminary data.</text>
</comment>
<feature type="transmembrane region" description="Helical" evidence="2">
    <location>
        <begin position="1511"/>
        <end position="1534"/>
    </location>
</feature>
<evidence type="ECO:0000256" key="1">
    <source>
        <dbReference type="SAM" id="MobiDB-lite"/>
    </source>
</evidence>
<feature type="region of interest" description="Disordered" evidence="1">
    <location>
        <begin position="1430"/>
        <end position="1454"/>
    </location>
</feature>
<evidence type="ECO:0000313" key="5">
    <source>
        <dbReference type="EMBL" id="KAJ0392573.1"/>
    </source>
</evidence>
<accession>A0AAD5LAT7</accession>
<evidence type="ECO:0000256" key="2">
    <source>
        <dbReference type="SAM" id="Phobius"/>
    </source>
</evidence>
<dbReference type="InterPro" id="IPR009030">
    <property type="entry name" value="Growth_fac_rcpt_cys_sf"/>
</dbReference>
<feature type="transmembrane region" description="Helical" evidence="2">
    <location>
        <begin position="1041"/>
        <end position="1063"/>
    </location>
</feature>
<organism evidence="5 6">
    <name type="scientific">Pythium insidiosum</name>
    <name type="common">Pythiosis disease agent</name>
    <dbReference type="NCBI Taxonomy" id="114742"/>
    <lineage>
        <taxon>Eukaryota</taxon>
        <taxon>Sar</taxon>
        <taxon>Stramenopiles</taxon>
        <taxon>Oomycota</taxon>
        <taxon>Peronosporomycetes</taxon>
        <taxon>Pythiales</taxon>
        <taxon>Pythiaceae</taxon>
        <taxon>Pythium</taxon>
    </lineage>
</organism>
<evidence type="ECO:0000256" key="3">
    <source>
        <dbReference type="SAM" id="SignalP"/>
    </source>
</evidence>
<feature type="region of interest" description="Disordered" evidence="1">
    <location>
        <begin position="793"/>
        <end position="816"/>
    </location>
</feature>
<keyword evidence="2" id="KW-0472">Membrane</keyword>
<dbReference type="SMART" id="SM01411">
    <property type="entry name" value="Ephrin_rec_like"/>
    <property type="match status" value="2"/>
</dbReference>
<feature type="transmembrane region" description="Helical" evidence="2">
    <location>
        <begin position="1554"/>
        <end position="1577"/>
    </location>
</feature>
<feature type="chain" id="PRO_5042032113" description="Tyrosine-protein kinase ephrin type A/B receptor-like domain-containing protein" evidence="3">
    <location>
        <begin position="29"/>
        <end position="1674"/>
    </location>
</feature>
<dbReference type="Proteomes" id="UP001209570">
    <property type="component" value="Unassembled WGS sequence"/>
</dbReference>
<keyword evidence="6" id="KW-1185">Reference proteome</keyword>
<proteinExistence type="predicted"/>
<reference evidence="5" key="1">
    <citation type="submission" date="2021-12" db="EMBL/GenBank/DDBJ databases">
        <title>Prjna785345.</title>
        <authorList>
            <person name="Rujirawat T."/>
            <person name="Krajaejun T."/>
        </authorList>
    </citation>
    <scope>NUCLEOTIDE SEQUENCE</scope>
    <source>
        <strain evidence="5">Pi057C3</strain>
    </source>
</reference>
<dbReference type="SUPFAM" id="SSF57184">
    <property type="entry name" value="Growth factor receptor domain"/>
    <property type="match status" value="1"/>
</dbReference>
<dbReference type="PANTHER" id="PTHR31513">
    <property type="entry name" value="EPHRIN TYPE-B RECEPTOR"/>
    <property type="match status" value="1"/>
</dbReference>
<keyword evidence="2" id="KW-1133">Transmembrane helix</keyword>
<feature type="region of interest" description="Disordered" evidence="1">
    <location>
        <begin position="247"/>
        <end position="291"/>
    </location>
</feature>
<evidence type="ECO:0000313" key="6">
    <source>
        <dbReference type="Proteomes" id="UP001209570"/>
    </source>
</evidence>
<dbReference type="EMBL" id="JAKCXM010000612">
    <property type="protein sequence ID" value="KAJ0392573.1"/>
    <property type="molecule type" value="Genomic_DNA"/>
</dbReference>
<gene>
    <name evidence="5" type="ORF">P43SY_010015</name>
</gene>
<dbReference type="Gene3D" id="2.10.50.10">
    <property type="entry name" value="Tumor Necrosis Factor Receptor, subunit A, domain 2"/>
    <property type="match status" value="2"/>
</dbReference>